<keyword evidence="3 6" id="KW-0808">Transferase</keyword>
<dbReference type="PIRSF" id="PIRSF036417">
    <property type="entry name" value="3-ktacl-CoA_syn"/>
    <property type="match status" value="1"/>
</dbReference>
<dbReference type="InterPro" id="IPR012392">
    <property type="entry name" value="3-ktacl-CoA_syn"/>
</dbReference>
<dbReference type="Pfam" id="PF08541">
    <property type="entry name" value="ACP_syn_III_C"/>
    <property type="match status" value="1"/>
</dbReference>
<evidence type="ECO:0000256" key="7">
    <source>
        <dbReference type="SAM" id="Phobius"/>
    </source>
</evidence>
<accession>A0A9R0I422</accession>
<comment type="similarity">
    <text evidence="2 6">Belongs to the thiolase-like superfamily. Chalcone/stilbene synthases family.</text>
</comment>
<feature type="transmembrane region" description="Helical" evidence="7">
    <location>
        <begin position="21"/>
        <end position="41"/>
    </location>
</feature>
<dbReference type="InterPro" id="IPR013601">
    <property type="entry name" value="FAE1_typ3_polyketide_synth"/>
</dbReference>
<comment type="catalytic activity">
    <reaction evidence="5">
        <text>a very-long-chain acyl-CoA + malonyl-CoA + H(+) = a very-long-chain 3-oxoacyl-CoA + CO2 + CoA</text>
        <dbReference type="Rhea" id="RHEA:32727"/>
        <dbReference type="ChEBI" id="CHEBI:15378"/>
        <dbReference type="ChEBI" id="CHEBI:16526"/>
        <dbReference type="ChEBI" id="CHEBI:57287"/>
        <dbReference type="ChEBI" id="CHEBI:57384"/>
        <dbReference type="ChEBI" id="CHEBI:90725"/>
        <dbReference type="ChEBI" id="CHEBI:90736"/>
        <dbReference type="EC" id="2.3.1.199"/>
    </reaction>
</comment>
<dbReference type="Gene3D" id="3.40.47.10">
    <property type="match status" value="1"/>
</dbReference>
<dbReference type="InterPro" id="IPR013747">
    <property type="entry name" value="ACP_syn_III_C"/>
</dbReference>
<dbReference type="GO" id="GO:0016020">
    <property type="term" value="C:membrane"/>
    <property type="evidence" value="ECO:0007669"/>
    <property type="project" value="InterPro"/>
</dbReference>
<evidence type="ECO:0000256" key="2">
    <source>
        <dbReference type="ARBA" id="ARBA00005531"/>
    </source>
</evidence>
<sequence>MELVSKFSQNSTIQNLHNLPIIEHFKFLVILLFSLLESFLILTKCDLFFQIIIPVLCTISYIIIFRYFLLKPPNIYLVDFSCFKPPNSCRIPLTSFIEHVHLSENFDKQSADFMSKILISSGQGPETYVPPSLHYIPPRPAHFDSMDEAKMVIFPMMEDLLRKSNLSPFEIDILIVNCSGFCPSPSLTSLVVNEFKLRPNIKAFSLSGMGCSASMIAMGLAQNLFLVHRESNAVILSTEILNTGWYSGNDRPKLVLNCLFRMGGAAILLSNKKQARKESKYQLIWSSRTQRAVIDRAYKSAFREEDSNGLTGVTLNKDILEVASDMIRAQLIALGSVMLPVSEKLKFVTSIIKKRYWKKSAEIYVPNFKTIVRHFCLPVSGKPVIREIAKGLKLGEREMEAALATLHRFGNQSSSSLWYELAYLEAKEKVRKGERVWMLGMGSGPKCTSVVLECIKPIVGESNKGPWARSIDKYPALAFNS</sequence>
<feature type="transmembrane region" description="Helical" evidence="7">
    <location>
        <begin position="47"/>
        <end position="69"/>
    </location>
</feature>
<dbReference type="RefSeq" id="XP_021842271.2">
    <property type="nucleotide sequence ID" value="XM_021986579.2"/>
</dbReference>
<dbReference type="SUPFAM" id="SSF53901">
    <property type="entry name" value="Thiolase-like"/>
    <property type="match status" value="2"/>
</dbReference>
<keyword evidence="7" id="KW-0812">Transmembrane</keyword>
<dbReference type="CDD" id="cd00831">
    <property type="entry name" value="CHS_like"/>
    <property type="match status" value="1"/>
</dbReference>
<organism evidence="10 11">
    <name type="scientific">Spinacia oleracea</name>
    <name type="common">Spinach</name>
    <dbReference type="NCBI Taxonomy" id="3562"/>
    <lineage>
        <taxon>Eukaryota</taxon>
        <taxon>Viridiplantae</taxon>
        <taxon>Streptophyta</taxon>
        <taxon>Embryophyta</taxon>
        <taxon>Tracheophyta</taxon>
        <taxon>Spermatophyta</taxon>
        <taxon>Magnoliopsida</taxon>
        <taxon>eudicotyledons</taxon>
        <taxon>Gunneridae</taxon>
        <taxon>Pentapetalae</taxon>
        <taxon>Caryophyllales</taxon>
        <taxon>Chenopodiaceae</taxon>
        <taxon>Chenopodioideae</taxon>
        <taxon>Anserineae</taxon>
        <taxon>Spinacia</taxon>
    </lineage>
</organism>
<evidence type="ECO:0000256" key="3">
    <source>
        <dbReference type="ARBA" id="ARBA00022679"/>
    </source>
</evidence>
<proteinExistence type="inferred from homology"/>
<gene>
    <name evidence="11" type="primary">LOC110782427</name>
</gene>
<evidence type="ECO:0000259" key="9">
    <source>
        <dbReference type="Pfam" id="PF08541"/>
    </source>
</evidence>
<evidence type="ECO:0000259" key="8">
    <source>
        <dbReference type="Pfam" id="PF08392"/>
    </source>
</evidence>
<evidence type="ECO:0000313" key="11">
    <source>
        <dbReference type="RefSeq" id="XP_021842271.2"/>
    </source>
</evidence>
<evidence type="ECO:0000256" key="4">
    <source>
        <dbReference type="ARBA" id="ARBA00023315"/>
    </source>
</evidence>
<dbReference type="GO" id="GO:0006633">
    <property type="term" value="P:fatty acid biosynthetic process"/>
    <property type="evidence" value="ECO:0007669"/>
    <property type="project" value="InterPro"/>
</dbReference>
<dbReference type="GeneID" id="110782427"/>
<dbReference type="Proteomes" id="UP000813463">
    <property type="component" value="Chromosome 3"/>
</dbReference>
<reference evidence="10" key="1">
    <citation type="journal article" date="2021" name="Nat. Commun.">
        <title>Genomic analyses provide insights into spinach domestication and the genetic basis of agronomic traits.</title>
        <authorList>
            <person name="Cai X."/>
            <person name="Sun X."/>
            <person name="Xu C."/>
            <person name="Sun H."/>
            <person name="Wang X."/>
            <person name="Ge C."/>
            <person name="Zhang Z."/>
            <person name="Wang Q."/>
            <person name="Fei Z."/>
            <person name="Jiao C."/>
            <person name="Wang Q."/>
        </authorList>
    </citation>
    <scope>NUCLEOTIDE SEQUENCE [LARGE SCALE GENOMIC DNA]</scope>
    <source>
        <strain evidence="10">cv. Varoflay</strain>
    </source>
</reference>
<evidence type="ECO:0000256" key="6">
    <source>
        <dbReference type="PIRNR" id="PIRNR036417"/>
    </source>
</evidence>
<dbReference type="KEGG" id="soe:110782427"/>
<dbReference type="Pfam" id="PF08392">
    <property type="entry name" value="FAE1_CUT1_RppA"/>
    <property type="match status" value="1"/>
</dbReference>
<comment type="pathway">
    <text evidence="1 6">Lipid metabolism; fatty acid biosynthesis.</text>
</comment>
<evidence type="ECO:0000256" key="5">
    <source>
        <dbReference type="ARBA" id="ARBA00047375"/>
    </source>
</evidence>
<dbReference type="EC" id="2.3.1.-" evidence="6"/>
<dbReference type="AlphaFoldDB" id="A0A9R0I422"/>
<keyword evidence="10" id="KW-1185">Reference proteome</keyword>
<name>A0A9R0I422_SPIOL</name>
<dbReference type="PANTHER" id="PTHR31561">
    <property type="entry name" value="3-KETOACYL-COA SYNTHASE"/>
    <property type="match status" value="1"/>
</dbReference>
<evidence type="ECO:0000313" key="10">
    <source>
        <dbReference type="Proteomes" id="UP000813463"/>
    </source>
</evidence>
<keyword evidence="7" id="KW-1133">Transmembrane helix</keyword>
<feature type="domain" description="FAE" evidence="8">
    <location>
        <begin position="69"/>
        <end position="355"/>
    </location>
</feature>
<dbReference type="InterPro" id="IPR016039">
    <property type="entry name" value="Thiolase-like"/>
</dbReference>
<evidence type="ECO:0000256" key="1">
    <source>
        <dbReference type="ARBA" id="ARBA00005194"/>
    </source>
</evidence>
<protein>
    <recommendedName>
        <fullName evidence="6">3-ketoacyl-CoA synthase</fullName>
        <ecNumber evidence="6">2.3.1.-</ecNumber>
    </recommendedName>
</protein>
<keyword evidence="4 6" id="KW-0012">Acyltransferase</keyword>
<dbReference type="GO" id="GO:0009922">
    <property type="term" value="F:fatty acid elongase activity"/>
    <property type="evidence" value="ECO:0007669"/>
    <property type="project" value="UniProtKB-EC"/>
</dbReference>
<feature type="domain" description="Beta-ketoacyl-[acyl-carrier-protein] synthase III C-terminal" evidence="9">
    <location>
        <begin position="372"/>
        <end position="453"/>
    </location>
</feature>
<keyword evidence="7" id="KW-0472">Membrane</keyword>
<reference evidence="11" key="2">
    <citation type="submission" date="2025-08" db="UniProtKB">
        <authorList>
            <consortium name="RefSeq"/>
        </authorList>
    </citation>
    <scope>IDENTIFICATION</scope>
    <source>
        <tissue evidence="11">Leaf</tissue>
    </source>
</reference>